<dbReference type="InterPro" id="IPR029058">
    <property type="entry name" value="AB_hydrolase_fold"/>
</dbReference>
<sequence length="133" mass="15592">MFYSLIVLIYYSHHLLLLVSASPLLFTLNDVRYSLSDRVLSIPKLGSIRGIHIDYENNYSLKYNLVNTEAFLGIQYGLYHGRFEPSKERFNIHPSTKVTKQIEFGSACPQYLWKNASELSRIRPKYFAEEYYP</sequence>
<protein>
    <submittedName>
        <fullName evidence="1">Uncharacterized protein</fullName>
    </submittedName>
</protein>
<evidence type="ECO:0000313" key="2">
    <source>
        <dbReference type="Proteomes" id="UP000663828"/>
    </source>
</evidence>
<dbReference type="EMBL" id="CAJNOR010011734">
    <property type="protein sequence ID" value="CAF1663374.1"/>
    <property type="molecule type" value="Genomic_DNA"/>
</dbReference>
<dbReference type="Gene3D" id="3.40.50.1820">
    <property type="entry name" value="alpha/beta hydrolase"/>
    <property type="match status" value="1"/>
</dbReference>
<accession>A0A816FLV4</accession>
<proteinExistence type="predicted"/>
<gene>
    <name evidence="1" type="ORF">XAT740_LOCUS57309</name>
</gene>
<dbReference type="Proteomes" id="UP000663828">
    <property type="component" value="Unassembled WGS sequence"/>
</dbReference>
<name>A0A816FLV4_ADIRI</name>
<keyword evidence="2" id="KW-1185">Reference proteome</keyword>
<organism evidence="1 2">
    <name type="scientific">Adineta ricciae</name>
    <name type="common">Rotifer</name>
    <dbReference type="NCBI Taxonomy" id="249248"/>
    <lineage>
        <taxon>Eukaryota</taxon>
        <taxon>Metazoa</taxon>
        <taxon>Spiralia</taxon>
        <taxon>Gnathifera</taxon>
        <taxon>Rotifera</taxon>
        <taxon>Eurotatoria</taxon>
        <taxon>Bdelloidea</taxon>
        <taxon>Adinetida</taxon>
        <taxon>Adinetidae</taxon>
        <taxon>Adineta</taxon>
    </lineage>
</organism>
<dbReference type="AlphaFoldDB" id="A0A816FLV4"/>
<reference evidence="1" key="1">
    <citation type="submission" date="2021-02" db="EMBL/GenBank/DDBJ databases">
        <authorList>
            <person name="Nowell W R."/>
        </authorList>
    </citation>
    <scope>NUCLEOTIDE SEQUENCE</scope>
</reference>
<feature type="non-terminal residue" evidence="1">
    <location>
        <position position="133"/>
    </location>
</feature>
<comment type="caution">
    <text evidence="1">The sequence shown here is derived from an EMBL/GenBank/DDBJ whole genome shotgun (WGS) entry which is preliminary data.</text>
</comment>
<evidence type="ECO:0000313" key="1">
    <source>
        <dbReference type="EMBL" id="CAF1663374.1"/>
    </source>
</evidence>